<keyword evidence="4 6" id="KW-1133">Transmembrane helix</keyword>
<dbReference type="KEGG" id="api:100162606"/>
<name>A0A8R1W3D6_ACYPI</name>
<evidence type="ECO:0000256" key="6">
    <source>
        <dbReference type="SAM" id="Phobius"/>
    </source>
</evidence>
<evidence type="ECO:0000313" key="8">
    <source>
        <dbReference type="Proteomes" id="UP000007819"/>
    </source>
</evidence>
<evidence type="ECO:0000256" key="4">
    <source>
        <dbReference type="ARBA" id="ARBA00022989"/>
    </source>
</evidence>
<feature type="transmembrane region" description="Helical" evidence="6">
    <location>
        <begin position="37"/>
        <end position="60"/>
    </location>
</feature>
<evidence type="ECO:0000256" key="2">
    <source>
        <dbReference type="ARBA" id="ARBA00007262"/>
    </source>
</evidence>
<dbReference type="InterPro" id="IPR038213">
    <property type="entry name" value="IFI6/IFI27-like_sf"/>
</dbReference>
<keyword evidence="8" id="KW-1185">Reference proteome</keyword>
<accession>A0A8R1W3D6</accession>
<dbReference type="PANTHER" id="PTHR16932">
    <property type="entry name" value="INTERFERON ALPHA-INDUCIBLE PROTEIN 27"/>
    <property type="match status" value="1"/>
</dbReference>
<dbReference type="Pfam" id="PF06140">
    <property type="entry name" value="Ifi-6-16"/>
    <property type="match status" value="1"/>
</dbReference>
<dbReference type="GeneID" id="100162606"/>
<keyword evidence="5 6" id="KW-0472">Membrane</keyword>
<reference evidence="8" key="1">
    <citation type="submission" date="2010-06" db="EMBL/GenBank/DDBJ databases">
        <authorList>
            <person name="Jiang H."/>
            <person name="Abraham K."/>
            <person name="Ali S."/>
            <person name="Alsbrooks S.L."/>
            <person name="Anim B.N."/>
            <person name="Anosike U.S."/>
            <person name="Attaway T."/>
            <person name="Bandaranaike D.P."/>
            <person name="Battles P.K."/>
            <person name="Bell S.N."/>
            <person name="Bell A.V."/>
            <person name="Beltran B."/>
            <person name="Bickham C."/>
            <person name="Bustamante Y."/>
            <person name="Caleb T."/>
            <person name="Canada A."/>
            <person name="Cardenas V."/>
            <person name="Carter K."/>
            <person name="Chacko J."/>
            <person name="Chandrabose M.N."/>
            <person name="Chavez D."/>
            <person name="Chavez A."/>
            <person name="Chen L."/>
            <person name="Chu H.-S."/>
            <person name="Claassen K.J."/>
            <person name="Cockrell R."/>
            <person name="Collins M."/>
            <person name="Cooper J.A."/>
            <person name="Cree A."/>
            <person name="Curry S.M."/>
            <person name="Da Y."/>
            <person name="Dao M.D."/>
            <person name="Das B."/>
            <person name="Davila M.-L."/>
            <person name="Davy-Carroll L."/>
            <person name="Denson S."/>
            <person name="Dinh H."/>
            <person name="Ebong V.E."/>
            <person name="Edwards J.R."/>
            <person name="Egan A."/>
            <person name="El-Daye J."/>
            <person name="Escobedo L."/>
            <person name="Fernandez S."/>
            <person name="Fernando P.R."/>
            <person name="Flagg N."/>
            <person name="Forbes L.D."/>
            <person name="Fowler R.G."/>
            <person name="Fu Q."/>
            <person name="Gabisi R.A."/>
            <person name="Ganer J."/>
            <person name="Garbino Pronczuk A."/>
            <person name="Garcia R.M."/>
            <person name="Garner T."/>
            <person name="Garrett T.E."/>
            <person name="Gonzalez D.A."/>
            <person name="Hamid H."/>
            <person name="Hawkins E.S."/>
            <person name="Hirani K."/>
            <person name="Hogues M.E."/>
            <person name="Hollins B."/>
            <person name="Hsiao C.-H."/>
            <person name="Jabil R."/>
            <person name="James M.L."/>
            <person name="Jhangiani S.N."/>
            <person name="Johnson B."/>
            <person name="Johnson Q."/>
            <person name="Joshi V."/>
            <person name="Kalu J.B."/>
            <person name="Kam C."/>
            <person name="Kashfia A."/>
            <person name="Keebler J."/>
            <person name="Kisamo H."/>
            <person name="Kovar C.L."/>
            <person name="Lago L.A."/>
            <person name="Lai C.-Y."/>
            <person name="Laidlaw J."/>
            <person name="Lara F."/>
            <person name="Le T.-K."/>
            <person name="Lee S.L."/>
            <person name="Legall F.H."/>
            <person name="Lemon S.J."/>
            <person name="Lewis L.R."/>
            <person name="Li B."/>
            <person name="Liu Y."/>
            <person name="Liu Y.-S."/>
            <person name="Lopez J."/>
            <person name="Lozado R.J."/>
            <person name="Lu J."/>
            <person name="Madu R.C."/>
            <person name="Maheshwari M."/>
            <person name="Maheshwari R."/>
            <person name="Malloy K."/>
            <person name="Martinez E."/>
            <person name="Mathew T."/>
            <person name="Mercado I.C."/>
            <person name="Mercado C."/>
            <person name="Meyer B."/>
            <person name="Montgomery K."/>
            <person name="Morgan M.B."/>
            <person name="Munidasa M."/>
            <person name="Nazareth L.V."/>
            <person name="Nelson J."/>
            <person name="Ng B.M."/>
            <person name="Nguyen N.B."/>
            <person name="Nguyen P.Q."/>
            <person name="Nguyen T."/>
            <person name="Obregon M."/>
            <person name="Okwuonu G.O."/>
            <person name="Onwere C.G."/>
            <person name="Orozco G."/>
            <person name="Parra A."/>
            <person name="Patel S."/>
            <person name="Patil S."/>
            <person name="Perez A."/>
            <person name="Perez Y."/>
            <person name="Pham C."/>
            <person name="Primus E.L."/>
            <person name="Pu L.-L."/>
            <person name="Puazo M."/>
            <person name="Qin X."/>
            <person name="Quiroz J.B."/>
            <person name="Reese J."/>
            <person name="Richards S."/>
            <person name="Rives C.M."/>
            <person name="Robberts R."/>
            <person name="Ruiz S.J."/>
            <person name="Ruiz M.J."/>
            <person name="Santibanez J."/>
            <person name="Schneider B.W."/>
            <person name="Sisson I."/>
            <person name="Smith M."/>
            <person name="Sodergren E."/>
            <person name="Song X.-Z."/>
            <person name="Song B.B."/>
            <person name="Summersgill H."/>
            <person name="Thelus R."/>
            <person name="Thornton R.D."/>
            <person name="Trejos Z.Y."/>
            <person name="Usmani K."/>
            <person name="Vattathil S."/>
            <person name="Villasana D."/>
            <person name="Walker D.L."/>
            <person name="Wang S."/>
            <person name="Wang K."/>
            <person name="White C.S."/>
            <person name="Williams A.C."/>
            <person name="Williamson J."/>
            <person name="Wilson K."/>
            <person name="Woghiren I.O."/>
            <person name="Woodworth J.R."/>
            <person name="Worley K.C."/>
            <person name="Wright R.A."/>
            <person name="Wu W."/>
            <person name="Young L."/>
            <person name="Zhang L."/>
            <person name="Zhang J."/>
            <person name="Zhu Y."/>
            <person name="Muzny D.M."/>
            <person name="Weinstock G."/>
            <person name="Gibbs R.A."/>
        </authorList>
    </citation>
    <scope>NUCLEOTIDE SEQUENCE [LARGE SCALE GENOMIC DNA]</scope>
    <source>
        <strain evidence="8">LSR1</strain>
    </source>
</reference>
<evidence type="ECO:0000256" key="5">
    <source>
        <dbReference type="ARBA" id="ARBA00023136"/>
    </source>
</evidence>
<evidence type="ECO:0000256" key="3">
    <source>
        <dbReference type="ARBA" id="ARBA00022692"/>
    </source>
</evidence>
<dbReference type="RefSeq" id="XP_001951707.1">
    <property type="nucleotide sequence ID" value="XM_001951672.4"/>
</dbReference>
<dbReference type="OMA" id="CHYALVN"/>
<dbReference type="InterPro" id="IPR009311">
    <property type="entry name" value="IFI6/IFI27-like"/>
</dbReference>
<organism evidence="7 8">
    <name type="scientific">Acyrthosiphon pisum</name>
    <name type="common">Pea aphid</name>
    <dbReference type="NCBI Taxonomy" id="7029"/>
    <lineage>
        <taxon>Eukaryota</taxon>
        <taxon>Metazoa</taxon>
        <taxon>Ecdysozoa</taxon>
        <taxon>Arthropoda</taxon>
        <taxon>Hexapoda</taxon>
        <taxon>Insecta</taxon>
        <taxon>Pterygota</taxon>
        <taxon>Neoptera</taxon>
        <taxon>Paraneoptera</taxon>
        <taxon>Hemiptera</taxon>
        <taxon>Sternorrhyncha</taxon>
        <taxon>Aphidomorpha</taxon>
        <taxon>Aphidoidea</taxon>
        <taxon>Aphididae</taxon>
        <taxon>Macrosiphini</taxon>
        <taxon>Acyrthosiphon</taxon>
    </lineage>
</organism>
<comment type="subcellular location">
    <subcellularLocation>
        <location evidence="1">Membrane</location>
        <topology evidence="1">Multi-pass membrane protein</topology>
    </subcellularLocation>
</comment>
<proteinExistence type="inferred from homology"/>
<feature type="transmembrane region" description="Helical" evidence="6">
    <location>
        <begin position="99"/>
        <end position="117"/>
    </location>
</feature>
<dbReference type="Gene3D" id="6.10.110.10">
    <property type="match status" value="1"/>
</dbReference>
<comment type="similarity">
    <text evidence="2">Belongs to the IFI6/IFI27 family.</text>
</comment>
<dbReference type="Proteomes" id="UP000007819">
    <property type="component" value="Chromosome A3"/>
</dbReference>
<protein>
    <submittedName>
        <fullName evidence="7">Uncharacterized protein</fullName>
    </submittedName>
</protein>
<sequence length="142" mass="15553">MNSVSAWFNSYQLCPVCHYALVNQFNLEILQFRLRSILLVVGGPLVLTGAYFAFNGLFMLGFTSGGISAGSFAAAWQASMGYVVRGSLFAILQSLGTSFMFKLLFSTLTGTTLTYLLSTIRLHARNLYFCDCPIDDDGEASE</sequence>
<dbReference type="PANTHER" id="PTHR16932:SF18">
    <property type="entry name" value="INTERFERON, ALPHA-INDUCIBLE PROTEIN 27-LIKE 2"/>
    <property type="match status" value="1"/>
</dbReference>
<keyword evidence="3 6" id="KW-0812">Transmembrane</keyword>
<evidence type="ECO:0000256" key="1">
    <source>
        <dbReference type="ARBA" id="ARBA00004141"/>
    </source>
</evidence>
<dbReference type="AlphaFoldDB" id="A0A8R1W3D6"/>
<dbReference type="GO" id="GO:0016020">
    <property type="term" value="C:membrane"/>
    <property type="evidence" value="ECO:0007669"/>
    <property type="project" value="UniProtKB-SubCell"/>
</dbReference>
<reference evidence="7" key="2">
    <citation type="submission" date="2022-06" db="UniProtKB">
        <authorList>
            <consortium name="EnsemblMetazoa"/>
        </authorList>
    </citation>
    <scope>IDENTIFICATION</scope>
</reference>
<evidence type="ECO:0000313" key="7">
    <source>
        <dbReference type="EnsemblMetazoa" id="XP_001951707.1"/>
    </source>
</evidence>
<dbReference type="EnsemblMetazoa" id="XM_001951672.5">
    <property type="protein sequence ID" value="XP_001951707.1"/>
    <property type="gene ID" value="LOC100162606"/>
</dbReference>